<dbReference type="InterPro" id="IPR009057">
    <property type="entry name" value="Homeodomain-like_sf"/>
</dbReference>
<evidence type="ECO:0000256" key="3">
    <source>
        <dbReference type="ARBA" id="ARBA00023125"/>
    </source>
</evidence>
<dbReference type="Pfam" id="PF00440">
    <property type="entry name" value="TetR_N"/>
    <property type="match status" value="1"/>
</dbReference>
<dbReference type="PROSITE" id="PS50977">
    <property type="entry name" value="HTH_TETR_2"/>
    <property type="match status" value="1"/>
</dbReference>
<keyword evidence="4" id="KW-0804">Transcription</keyword>
<dbReference type="Proteomes" id="UP000198318">
    <property type="component" value="Unassembled WGS sequence"/>
</dbReference>
<dbReference type="Pfam" id="PF13977">
    <property type="entry name" value="TetR_C_6"/>
    <property type="match status" value="1"/>
</dbReference>
<dbReference type="AlphaFoldDB" id="A0A239M7T0"/>
<dbReference type="Gene3D" id="1.10.357.10">
    <property type="entry name" value="Tetracycline Repressor, domain 2"/>
    <property type="match status" value="1"/>
</dbReference>
<gene>
    <name evidence="7" type="ORF">SAMN05443665_102683</name>
</gene>
<keyword evidence="8" id="KW-1185">Reference proteome</keyword>
<evidence type="ECO:0000256" key="1">
    <source>
        <dbReference type="ARBA" id="ARBA00022491"/>
    </source>
</evidence>
<dbReference type="RefSeq" id="WP_089328530.1">
    <property type="nucleotide sequence ID" value="NZ_FZOR01000026.1"/>
</dbReference>
<evidence type="ECO:0000256" key="4">
    <source>
        <dbReference type="ARBA" id="ARBA00023163"/>
    </source>
</evidence>
<dbReference type="SUPFAM" id="SSF48498">
    <property type="entry name" value="Tetracyclin repressor-like, C-terminal domain"/>
    <property type="match status" value="1"/>
</dbReference>
<feature type="domain" description="HTH tetR-type" evidence="6">
    <location>
        <begin position="8"/>
        <end position="68"/>
    </location>
</feature>
<protein>
    <submittedName>
        <fullName evidence="7">Transcriptional regulator, TetR family</fullName>
    </submittedName>
</protein>
<keyword evidence="1" id="KW-0678">Repressor</keyword>
<dbReference type="GO" id="GO:0003677">
    <property type="term" value="F:DNA binding"/>
    <property type="evidence" value="ECO:0007669"/>
    <property type="project" value="UniProtKB-UniRule"/>
</dbReference>
<evidence type="ECO:0000313" key="7">
    <source>
        <dbReference type="EMBL" id="SNT38786.1"/>
    </source>
</evidence>
<evidence type="ECO:0000256" key="5">
    <source>
        <dbReference type="PROSITE-ProRule" id="PRU00335"/>
    </source>
</evidence>
<dbReference type="InterPro" id="IPR039538">
    <property type="entry name" value="BetI_C"/>
</dbReference>
<dbReference type="PANTHER" id="PTHR47506">
    <property type="entry name" value="TRANSCRIPTIONAL REGULATORY PROTEIN"/>
    <property type="match status" value="1"/>
</dbReference>
<dbReference type="PRINTS" id="PR00455">
    <property type="entry name" value="HTHTETR"/>
</dbReference>
<evidence type="ECO:0000313" key="8">
    <source>
        <dbReference type="Proteomes" id="UP000198318"/>
    </source>
</evidence>
<reference evidence="7 8" key="1">
    <citation type="submission" date="2017-06" db="EMBL/GenBank/DDBJ databases">
        <authorList>
            <person name="Kim H.J."/>
            <person name="Triplett B.A."/>
        </authorList>
    </citation>
    <scope>NUCLEOTIDE SEQUENCE [LARGE SCALE GENOMIC DNA]</scope>
    <source>
        <strain evidence="7 8">DSM 44715</strain>
    </source>
</reference>
<dbReference type="OrthoDB" id="3288227at2"/>
<feature type="DNA-binding region" description="H-T-H motif" evidence="5">
    <location>
        <begin position="31"/>
        <end position="50"/>
    </location>
</feature>
<organism evidence="7 8">
    <name type="scientific">Actinomadura meyerae</name>
    <dbReference type="NCBI Taxonomy" id="240840"/>
    <lineage>
        <taxon>Bacteria</taxon>
        <taxon>Bacillati</taxon>
        <taxon>Actinomycetota</taxon>
        <taxon>Actinomycetes</taxon>
        <taxon>Streptosporangiales</taxon>
        <taxon>Thermomonosporaceae</taxon>
        <taxon>Actinomadura</taxon>
    </lineage>
</organism>
<evidence type="ECO:0000256" key="2">
    <source>
        <dbReference type="ARBA" id="ARBA00023015"/>
    </source>
</evidence>
<keyword evidence="2" id="KW-0805">Transcription regulation</keyword>
<dbReference type="InterPro" id="IPR001647">
    <property type="entry name" value="HTH_TetR"/>
</dbReference>
<keyword evidence="3 5" id="KW-0238">DNA-binding</keyword>
<accession>A0A239M7T0</accession>
<sequence length="204" mass="23265">MPRPSVVAERRDQILRAACEVVSERGYKALRVTDVARRAKISTGSVHYYFETKRDLVHAAFEYNFARSLERRKQILDRHPNARERLRAFVDSYLPHDEETAAAWRVWAETWVEALHDPDLRELNERIYGEWRSVIAEIIRAGQADGLIVEGDRLLLANALVSMIDGLAIQALVGSRHMTIERMRSVCDHLLATMSTEPARAATG</sequence>
<evidence type="ECO:0000259" key="6">
    <source>
        <dbReference type="PROSITE" id="PS50977"/>
    </source>
</evidence>
<proteinExistence type="predicted"/>
<dbReference type="EMBL" id="FZOR01000026">
    <property type="protein sequence ID" value="SNT38786.1"/>
    <property type="molecule type" value="Genomic_DNA"/>
</dbReference>
<name>A0A239M7T0_9ACTN</name>
<dbReference type="PANTHER" id="PTHR47506:SF1">
    <property type="entry name" value="HTH-TYPE TRANSCRIPTIONAL REGULATOR YJDC"/>
    <property type="match status" value="1"/>
</dbReference>
<dbReference type="InterPro" id="IPR036271">
    <property type="entry name" value="Tet_transcr_reg_TetR-rel_C_sf"/>
</dbReference>
<dbReference type="SUPFAM" id="SSF46689">
    <property type="entry name" value="Homeodomain-like"/>
    <property type="match status" value="1"/>
</dbReference>